<evidence type="ECO:0000259" key="2">
    <source>
        <dbReference type="Pfam" id="PF06985"/>
    </source>
</evidence>
<evidence type="ECO:0000256" key="1">
    <source>
        <dbReference type="SAM" id="MobiDB-lite"/>
    </source>
</evidence>
<dbReference type="AlphaFoldDB" id="A0A8H4SVB6"/>
<accession>A0A8H4SVB6</accession>
<feature type="region of interest" description="Disordered" evidence="1">
    <location>
        <begin position="154"/>
        <end position="186"/>
    </location>
</feature>
<dbReference type="EMBL" id="JABFAI010000317">
    <property type="protein sequence ID" value="KAF4946521.1"/>
    <property type="molecule type" value="Genomic_DNA"/>
</dbReference>
<feature type="domain" description="Heterokaryon incompatibility" evidence="2">
    <location>
        <begin position="530"/>
        <end position="689"/>
    </location>
</feature>
<sequence length="799" mass="91842">MVSLSDHICQLQIQDKVRLETQLTRRSAEESPENNEEEETGNVSYYTARSIYLARREFVLETDEPDMENAESVFFACGDDEILKLDKLPSMINEFDLIRKHAIEIIRTTRPMTNERSIRFGYLRDQAIDLSELRERCDEAIQAAFMAAVSACEDPADRGDDTDLDEPGLESEETLVPKGTNEANDEPDEASYCCFIALTMCARVLDASTAREMVQKVRSGVNLDDLILNIEILKPRTESEPWEADMRDKPGYHHVYALLGCLMATAYVRQCFAIETLYLYRAISNLDIAVLKKPSTPFKEFRQYLESVRKKVQLLQIFFQSIEMEHDPAIDSVICAICLKLMPVIGFHDTKYPYHNMGFEWICKKAVLRCRVCTLFRDATASMYPLFNMSWLDIREMNYSNRSVGRRWFGEADDIMAEILWGENVALKIELIACYPGSEDCFYATYELYCLPGTPPPWKIIGEGTHVQHNVTSPGTWDMIRGWIGDCINNHERCKVVTEDRPFPTRVVFVGDQETNSHLFIPRSNHRGRYIALSHCWGDAMPLKTTRATLDEFCHSIDFNLLPKTFLDAIIVCRKLEVEYLWIDSLCIIQDDEHDWAVESPKMCDVYQNAYLTIAAAAAHNSSEGLFHLRPFSLRKSFPIPSKTDRKIEEVEIFARPWDSQLHWYDSIGDGPWYREPNPLEKRAWTLQEHVLSRRILRFTAYELVWHCRTTHLCECRPGPQEGKNYLSLINLEAMISNKNPQHGPWIRDPLDVWLEIISTFTKRAITHDTDRLPAVSGVAAALAPLINTEYIAGANLEA</sequence>
<feature type="compositionally biased region" description="Acidic residues" evidence="1">
    <location>
        <begin position="162"/>
        <end position="173"/>
    </location>
</feature>
<organism evidence="3 4">
    <name type="scientific">Fusarium gaditjirri</name>
    <dbReference type="NCBI Taxonomy" id="282569"/>
    <lineage>
        <taxon>Eukaryota</taxon>
        <taxon>Fungi</taxon>
        <taxon>Dikarya</taxon>
        <taxon>Ascomycota</taxon>
        <taxon>Pezizomycotina</taxon>
        <taxon>Sordariomycetes</taxon>
        <taxon>Hypocreomycetidae</taxon>
        <taxon>Hypocreales</taxon>
        <taxon>Nectriaceae</taxon>
        <taxon>Fusarium</taxon>
        <taxon>Fusarium nisikadoi species complex</taxon>
    </lineage>
</organism>
<dbReference type="PANTHER" id="PTHR33112:SF15">
    <property type="entry name" value="HETEROKARYON INCOMPATIBILITY DOMAIN-CONTAINING PROTEIN"/>
    <property type="match status" value="1"/>
</dbReference>
<dbReference type="PANTHER" id="PTHR33112">
    <property type="entry name" value="DOMAIN PROTEIN, PUTATIVE-RELATED"/>
    <property type="match status" value="1"/>
</dbReference>
<proteinExistence type="predicted"/>
<evidence type="ECO:0000313" key="4">
    <source>
        <dbReference type="Proteomes" id="UP000604273"/>
    </source>
</evidence>
<dbReference type="InterPro" id="IPR010730">
    <property type="entry name" value="HET"/>
</dbReference>
<dbReference type="Proteomes" id="UP000604273">
    <property type="component" value="Unassembled WGS sequence"/>
</dbReference>
<dbReference type="OrthoDB" id="5362512at2759"/>
<dbReference type="Pfam" id="PF06985">
    <property type="entry name" value="HET"/>
    <property type="match status" value="1"/>
</dbReference>
<comment type="caution">
    <text evidence="3">The sequence shown here is derived from an EMBL/GenBank/DDBJ whole genome shotgun (WGS) entry which is preliminary data.</text>
</comment>
<reference evidence="3" key="2">
    <citation type="submission" date="2020-05" db="EMBL/GenBank/DDBJ databases">
        <authorList>
            <person name="Kim H.-S."/>
            <person name="Proctor R.H."/>
            <person name="Brown D.W."/>
        </authorList>
    </citation>
    <scope>NUCLEOTIDE SEQUENCE</scope>
    <source>
        <strain evidence="3">NRRL 45417</strain>
    </source>
</reference>
<evidence type="ECO:0000313" key="3">
    <source>
        <dbReference type="EMBL" id="KAF4946521.1"/>
    </source>
</evidence>
<gene>
    <name evidence="3" type="ORF">FGADI_11159</name>
</gene>
<name>A0A8H4SVB6_9HYPO</name>
<keyword evidence="4" id="KW-1185">Reference proteome</keyword>
<protein>
    <recommendedName>
        <fullName evidence="2">Heterokaryon incompatibility domain-containing protein</fullName>
    </recommendedName>
</protein>
<reference evidence="3" key="1">
    <citation type="journal article" date="2020" name="BMC Genomics">
        <title>Correction to: Identification and distribution of gene clusters required for synthesis of sphingolipid metabolism inhibitors in diverse species of the filamentous fungus Fusarium.</title>
        <authorList>
            <person name="Kim H.S."/>
            <person name="Lohmar J.M."/>
            <person name="Busman M."/>
            <person name="Brown D.W."/>
            <person name="Naumann T.A."/>
            <person name="Divon H.H."/>
            <person name="Lysoe E."/>
            <person name="Uhlig S."/>
            <person name="Proctor R.H."/>
        </authorList>
    </citation>
    <scope>NUCLEOTIDE SEQUENCE</scope>
    <source>
        <strain evidence="3">NRRL 45417</strain>
    </source>
</reference>